<feature type="domain" description="HTH cro/C1-type" evidence="2">
    <location>
        <begin position="4"/>
        <end position="58"/>
    </location>
</feature>
<dbReference type="PROSITE" id="PS50943">
    <property type="entry name" value="HTH_CROC1"/>
    <property type="match status" value="1"/>
</dbReference>
<accession>F6DTY0</accession>
<dbReference type="eggNOG" id="ENOG5033CN6">
    <property type="taxonomic scope" value="Bacteria"/>
</dbReference>
<reference evidence="4" key="1">
    <citation type="submission" date="2011-05" db="EMBL/GenBank/DDBJ databases">
        <title>Complete sequence of Desulfotomaculum ruminis DSM 2154.</title>
        <authorList>
            <person name="Lucas S."/>
            <person name="Copeland A."/>
            <person name="Lapidus A."/>
            <person name="Cheng J.-F."/>
            <person name="Goodwin L."/>
            <person name="Pitluck S."/>
            <person name="Lu M."/>
            <person name="Detter J.C."/>
            <person name="Han C."/>
            <person name="Tapia R."/>
            <person name="Land M."/>
            <person name="Hauser L."/>
            <person name="Kyrpides N."/>
            <person name="Ivanova N."/>
            <person name="Mikhailova N."/>
            <person name="Pagani I."/>
            <person name="Stams A.J.M."/>
            <person name="Plugge C.M."/>
            <person name="Muyzer G."/>
            <person name="Kuever J."/>
            <person name="Parshina S.N."/>
            <person name="Ivanova A.E."/>
            <person name="Nazina T.N."/>
            <person name="Brambilla E."/>
            <person name="Spring S."/>
            <person name="Klenk H.-P."/>
            <person name="Woyke T."/>
        </authorList>
    </citation>
    <scope>NUCLEOTIDE SEQUENCE [LARGE SCALE GENOMIC DNA]</scope>
    <source>
        <strain evidence="4">ATCC 23193 / DSM 2154 / NCIB 8452 / DL</strain>
    </source>
</reference>
<dbReference type="EMBL" id="CP002780">
    <property type="protein sequence ID" value="AEG58998.1"/>
    <property type="molecule type" value="Genomic_DNA"/>
</dbReference>
<dbReference type="GO" id="GO:0003700">
    <property type="term" value="F:DNA-binding transcription factor activity"/>
    <property type="evidence" value="ECO:0007669"/>
    <property type="project" value="TreeGrafter"/>
</dbReference>
<name>F6DTY0_DESRL</name>
<dbReference type="InterPro" id="IPR010982">
    <property type="entry name" value="Lambda_DNA-bd_dom_sf"/>
</dbReference>
<proteinExistence type="predicted"/>
<dbReference type="SMART" id="SM00530">
    <property type="entry name" value="HTH_XRE"/>
    <property type="match status" value="1"/>
</dbReference>
<evidence type="ECO:0000313" key="3">
    <source>
        <dbReference type="EMBL" id="AEG58998.1"/>
    </source>
</evidence>
<evidence type="ECO:0000256" key="1">
    <source>
        <dbReference type="ARBA" id="ARBA00023125"/>
    </source>
</evidence>
<dbReference type="STRING" id="696281.Desru_0715"/>
<organism evidence="3 4">
    <name type="scientific">Desulforamulus ruminis (strain ATCC 23193 / DSM 2154 / NCIMB 8452 / DL)</name>
    <name type="common">Desulfotomaculum ruminis</name>
    <dbReference type="NCBI Taxonomy" id="696281"/>
    <lineage>
        <taxon>Bacteria</taxon>
        <taxon>Bacillati</taxon>
        <taxon>Bacillota</taxon>
        <taxon>Clostridia</taxon>
        <taxon>Eubacteriales</taxon>
        <taxon>Peptococcaceae</taxon>
        <taxon>Desulforamulus</taxon>
    </lineage>
</organism>
<dbReference type="HOGENOM" id="CLU_066192_29_2_9"/>
<evidence type="ECO:0000259" key="2">
    <source>
        <dbReference type="PROSITE" id="PS50943"/>
    </source>
</evidence>
<protein>
    <submittedName>
        <fullName evidence="3">Helix-turn-helix domain protein</fullName>
    </submittedName>
</protein>
<dbReference type="Gene3D" id="1.10.260.40">
    <property type="entry name" value="lambda repressor-like DNA-binding domains"/>
    <property type="match status" value="1"/>
</dbReference>
<dbReference type="AlphaFoldDB" id="F6DTY0"/>
<dbReference type="InterPro" id="IPR050807">
    <property type="entry name" value="TransReg_Diox_bact_type"/>
</dbReference>
<dbReference type="CDD" id="cd00093">
    <property type="entry name" value="HTH_XRE"/>
    <property type="match status" value="1"/>
</dbReference>
<keyword evidence="4" id="KW-1185">Reference proteome</keyword>
<dbReference type="GO" id="GO:0005829">
    <property type="term" value="C:cytosol"/>
    <property type="evidence" value="ECO:0007669"/>
    <property type="project" value="TreeGrafter"/>
</dbReference>
<dbReference type="Pfam" id="PF01381">
    <property type="entry name" value="HTH_3"/>
    <property type="match status" value="1"/>
</dbReference>
<reference evidence="3 4" key="2">
    <citation type="journal article" date="2012" name="Stand. Genomic Sci.">
        <title>Complete genome sequence of the sulfate-reducing firmicute Desulfotomaculum ruminis type strain (DL(T)).</title>
        <authorList>
            <person name="Spring S."/>
            <person name="Visser M."/>
            <person name="Lu M."/>
            <person name="Copeland A."/>
            <person name="Lapidus A."/>
            <person name="Lucas S."/>
            <person name="Cheng J.F."/>
            <person name="Han C."/>
            <person name="Tapia R."/>
            <person name="Goodwin L.A."/>
            <person name="Pitluck S."/>
            <person name="Ivanova N."/>
            <person name="Land M."/>
            <person name="Hauser L."/>
            <person name="Larimer F."/>
            <person name="Rohde M."/>
            <person name="Goker M."/>
            <person name="Detter J.C."/>
            <person name="Kyrpides N.C."/>
            <person name="Woyke T."/>
            <person name="Schaap P.J."/>
            <person name="Plugge C.M."/>
            <person name="Muyzer G."/>
            <person name="Kuever J."/>
            <person name="Pereira I.A."/>
            <person name="Parshina S.N."/>
            <person name="Bernier-Latmani R."/>
            <person name="Stams A.J."/>
            <person name="Klenk H.P."/>
        </authorList>
    </citation>
    <scope>NUCLEOTIDE SEQUENCE [LARGE SCALE GENOMIC DNA]</scope>
    <source>
        <strain evidence="4">ATCC 23193 / DSM 2154 / NCIB 8452 / DL</strain>
    </source>
</reference>
<dbReference type="PANTHER" id="PTHR46797">
    <property type="entry name" value="HTH-TYPE TRANSCRIPTIONAL REGULATOR"/>
    <property type="match status" value="1"/>
</dbReference>
<dbReference type="PANTHER" id="PTHR46797:SF1">
    <property type="entry name" value="METHYLPHOSPHONATE SYNTHASE"/>
    <property type="match status" value="1"/>
</dbReference>
<dbReference type="KEGG" id="dru:Desru_0715"/>
<gene>
    <name evidence="3" type="ordered locus">Desru_0715</name>
</gene>
<sequence>MHLIKEHRKSLGWTQTKLAQASGVSQTYISEIEAGKFQPTVKIMQKLAASMGITVSELLGEKMPLKAAGE</sequence>
<dbReference type="RefSeq" id="WP_013840772.1">
    <property type="nucleotide sequence ID" value="NC_015589.1"/>
</dbReference>
<dbReference type="SUPFAM" id="SSF47413">
    <property type="entry name" value="lambda repressor-like DNA-binding domains"/>
    <property type="match status" value="1"/>
</dbReference>
<dbReference type="InterPro" id="IPR001387">
    <property type="entry name" value="Cro/C1-type_HTH"/>
</dbReference>
<dbReference type="OrthoDB" id="407979at2"/>
<evidence type="ECO:0000313" key="4">
    <source>
        <dbReference type="Proteomes" id="UP000009234"/>
    </source>
</evidence>
<dbReference type="Proteomes" id="UP000009234">
    <property type="component" value="Chromosome"/>
</dbReference>
<keyword evidence="1" id="KW-0238">DNA-binding</keyword>
<dbReference type="GO" id="GO:0003677">
    <property type="term" value="F:DNA binding"/>
    <property type="evidence" value="ECO:0007669"/>
    <property type="project" value="UniProtKB-KW"/>
</dbReference>